<dbReference type="EMBL" id="AP008217">
    <property type="protein sequence ID" value="BAH95255.1"/>
    <property type="molecule type" value="Genomic_DNA"/>
</dbReference>
<name>C7J898_ORYSJ</name>
<dbReference type="InterPro" id="IPR029058">
    <property type="entry name" value="AB_hydrolase_fold"/>
</dbReference>
<dbReference type="Proteomes" id="UP000000763">
    <property type="component" value="Chromosome 11"/>
</dbReference>
<dbReference type="GO" id="GO:0004185">
    <property type="term" value="F:serine-type carboxypeptidase activity"/>
    <property type="evidence" value="ECO:0007669"/>
    <property type="project" value="InterPro"/>
</dbReference>
<dbReference type="KEGG" id="dosa:Os11g0459900"/>
<dbReference type="AlphaFoldDB" id="C7J898"/>
<dbReference type="PANTHER" id="PTHR11802:SF204">
    <property type="entry name" value="OS11G0460800 PROTEIN"/>
    <property type="match status" value="1"/>
</dbReference>
<evidence type="ECO:0000256" key="1">
    <source>
        <dbReference type="ARBA" id="ARBA00009431"/>
    </source>
</evidence>
<gene>
    <name evidence="2" type="ordered locus">Os11g0459900</name>
</gene>
<dbReference type="MEROPS" id="S10.018"/>
<organism evidence="2 3">
    <name type="scientific">Oryza sativa subsp. japonica</name>
    <name type="common">Rice</name>
    <dbReference type="NCBI Taxonomy" id="39947"/>
    <lineage>
        <taxon>Eukaryota</taxon>
        <taxon>Viridiplantae</taxon>
        <taxon>Streptophyta</taxon>
        <taxon>Embryophyta</taxon>
        <taxon>Tracheophyta</taxon>
        <taxon>Spermatophyta</taxon>
        <taxon>Magnoliopsida</taxon>
        <taxon>Liliopsida</taxon>
        <taxon>Poales</taxon>
        <taxon>Poaceae</taxon>
        <taxon>BOP clade</taxon>
        <taxon>Oryzoideae</taxon>
        <taxon>Oryzeae</taxon>
        <taxon>Oryzinae</taxon>
        <taxon>Oryza</taxon>
        <taxon>Oryza sativa</taxon>
    </lineage>
</organism>
<accession>C7J898</accession>
<dbReference type="Gene3D" id="3.40.50.1820">
    <property type="entry name" value="alpha/beta hydrolase"/>
    <property type="match status" value="1"/>
</dbReference>
<sequence>MGALVQRNENLLAIQCQRSIYIMCAQYYCCRYVEVNESTSVRLFYYFVKSEKDPDVDPLLLWLSGGPGCSSISGLTHEIGPFQFAAKRYYSGGLPEIIYRPETWTKAYALIQVLRDELCMVLQVSNIIFVDSPIGAGFSYAATMEGSKSSDTKTVKQLYIFLRKVAQ</sequence>
<reference evidence="2 3" key="1">
    <citation type="journal article" date="2005" name="Nature">
        <title>The map-based sequence of the rice genome.</title>
        <authorList>
            <consortium name="International rice genome sequencing project (IRGSP)"/>
            <person name="Matsumoto T."/>
            <person name="Wu J."/>
            <person name="Kanamori H."/>
            <person name="Katayose Y."/>
            <person name="Fujisawa M."/>
            <person name="Namiki N."/>
            <person name="Mizuno H."/>
            <person name="Yamamoto K."/>
            <person name="Antonio B.A."/>
            <person name="Baba T."/>
            <person name="Sakata K."/>
            <person name="Nagamura Y."/>
            <person name="Aoki H."/>
            <person name="Arikawa K."/>
            <person name="Arita K."/>
            <person name="Bito T."/>
            <person name="Chiden Y."/>
            <person name="Fujitsuka N."/>
            <person name="Fukunaka R."/>
            <person name="Hamada M."/>
            <person name="Harada C."/>
            <person name="Hayashi A."/>
            <person name="Hijishita S."/>
            <person name="Honda M."/>
            <person name="Hosokawa S."/>
            <person name="Ichikawa Y."/>
            <person name="Idonuma A."/>
            <person name="Iijima M."/>
            <person name="Ikeda M."/>
            <person name="Ikeno M."/>
            <person name="Ito K."/>
            <person name="Ito S."/>
            <person name="Ito T."/>
            <person name="Ito Y."/>
            <person name="Ito Y."/>
            <person name="Iwabuchi A."/>
            <person name="Kamiya K."/>
            <person name="Karasawa W."/>
            <person name="Kurita K."/>
            <person name="Katagiri S."/>
            <person name="Kikuta A."/>
            <person name="Kobayashi H."/>
            <person name="Kobayashi N."/>
            <person name="Machita K."/>
            <person name="Maehara T."/>
            <person name="Masukawa M."/>
            <person name="Mizubayashi T."/>
            <person name="Mukai Y."/>
            <person name="Nagasaki H."/>
            <person name="Nagata Y."/>
            <person name="Naito S."/>
            <person name="Nakashima M."/>
            <person name="Nakama Y."/>
            <person name="Nakamichi Y."/>
            <person name="Nakamura M."/>
            <person name="Meguro A."/>
            <person name="Negishi M."/>
            <person name="Ohta I."/>
            <person name="Ohta T."/>
            <person name="Okamoto M."/>
            <person name="Ono N."/>
            <person name="Saji S."/>
            <person name="Sakaguchi M."/>
            <person name="Sakai K."/>
            <person name="Shibata M."/>
            <person name="Shimokawa T."/>
            <person name="Song J."/>
            <person name="Takazaki Y."/>
            <person name="Terasawa K."/>
            <person name="Tsugane M."/>
            <person name="Tsuji K."/>
            <person name="Ueda S."/>
            <person name="Waki K."/>
            <person name="Yamagata H."/>
            <person name="Yamamoto M."/>
            <person name="Yamamoto S."/>
            <person name="Yamane H."/>
            <person name="Yoshiki S."/>
            <person name="Yoshihara R."/>
            <person name="Yukawa K."/>
            <person name="Zhong H."/>
            <person name="Yano M."/>
            <person name="Yuan Q."/>
            <person name="Ouyang S."/>
            <person name="Liu J."/>
            <person name="Jones K.M."/>
            <person name="Gansberger K."/>
            <person name="Moffat K."/>
            <person name="Hill J."/>
            <person name="Bera J."/>
            <person name="Fadrosh D."/>
            <person name="Jin S."/>
            <person name="Johri S."/>
            <person name="Kim M."/>
            <person name="Overton L."/>
            <person name="Reardon M."/>
            <person name="Tsitrin T."/>
            <person name="Vuong H."/>
            <person name="Weaver B."/>
            <person name="Ciecko A."/>
            <person name="Tallon L."/>
            <person name="Jackson J."/>
            <person name="Pai G."/>
            <person name="Aken S.V."/>
            <person name="Utterback T."/>
            <person name="Reidmuller S."/>
            <person name="Feldblyum T."/>
            <person name="Hsiao J."/>
            <person name="Zismann V."/>
            <person name="Iobst S."/>
            <person name="de Vazeille A.R."/>
            <person name="Buell C.R."/>
            <person name="Ying K."/>
            <person name="Li Y."/>
            <person name="Lu T."/>
            <person name="Huang Y."/>
            <person name="Zhao Q."/>
            <person name="Feng Q."/>
            <person name="Zhang L."/>
            <person name="Zhu J."/>
            <person name="Weng Q."/>
            <person name="Mu J."/>
            <person name="Lu Y."/>
            <person name="Fan D."/>
            <person name="Liu Y."/>
            <person name="Guan J."/>
            <person name="Zhang Y."/>
            <person name="Yu S."/>
            <person name="Liu X."/>
            <person name="Zhang Y."/>
            <person name="Hong G."/>
            <person name="Han B."/>
            <person name="Choisne N."/>
            <person name="Demange N."/>
            <person name="Orjeda G."/>
            <person name="Samain S."/>
            <person name="Cattolico L."/>
            <person name="Pelletier E."/>
            <person name="Couloux A."/>
            <person name="Segurens B."/>
            <person name="Wincker P."/>
            <person name="D'Hont A."/>
            <person name="Scarpelli C."/>
            <person name="Weissenbach J."/>
            <person name="Salanoubat M."/>
            <person name="Quetier F."/>
            <person name="Yu Y."/>
            <person name="Kim H.R."/>
            <person name="Rambo T."/>
            <person name="Currie J."/>
            <person name="Collura K."/>
            <person name="Luo M."/>
            <person name="Yang T."/>
            <person name="Ammiraju J.S.S."/>
            <person name="Engler F."/>
            <person name="Soderlund C."/>
            <person name="Wing R.A."/>
            <person name="Palmer L.E."/>
            <person name="de la Bastide M."/>
            <person name="Spiegel L."/>
            <person name="Nascimento L."/>
            <person name="Zutavern T."/>
            <person name="O'Shaughnessy A."/>
            <person name="Dike S."/>
            <person name="Dedhia N."/>
            <person name="Preston R."/>
            <person name="Balija V."/>
            <person name="McCombie W.R."/>
            <person name="Chow T."/>
            <person name="Chen H."/>
            <person name="Chung M."/>
            <person name="Chen C."/>
            <person name="Shaw J."/>
            <person name="Wu H."/>
            <person name="Hsiao K."/>
            <person name="Chao Y."/>
            <person name="Chu M."/>
            <person name="Cheng C."/>
            <person name="Hour A."/>
            <person name="Lee P."/>
            <person name="Lin S."/>
            <person name="Lin Y."/>
            <person name="Liou J."/>
            <person name="Liu S."/>
            <person name="Hsing Y."/>
            <person name="Raghuvanshi S."/>
            <person name="Mohanty A."/>
            <person name="Bharti A.K."/>
            <person name="Gaur A."/>
            <person name="Gupta V."/>
            <person name="Kumar D."/>
            <person name="Ravi V."/>
            <person name="Vij S."/>
            <person name="Kapur A."/>
            <person name="Khurana P."/>
            <person name="Khurana P."/>
            <person name="Khurana J.P."/>
            <person name="Tyagi A.K."/>
            <person name="Gaikwad K."/>
            <person name="Singh A."/>
            <person name="Dalal V."/>
            <person name="Srivastava S."/>
            <person name="Dixit A."/>
            <person name="Pal A.K."/>
            <person name="Ghazi I.A."/>
            <person name="Yadav M."/>
            <person name="Pandit A."/>
            <person name="Bhargava A."/>
            <person name="Sureshbabu K."/>
            <person name="Batra K."/>
            <person name="Sharma T.R."/>
            <person name="Mohapatra T."/>
            <person name="Singh N.K."/>
            <person name="Messing J."/>
            <person name="Nelson A.B."/>
            <person name="Fuks G."/>
            <person name="Kavchok S."/>
            <person name="Keizer G."/>
            <person name="Linton E."/>
            <person name="Llaca V."/>
            <person name="Song R."/>
            <person name="Tanyolac B."/>
            <person name="Young S."/>
            <person name="Ho-Il K."/>
            <person name="Hahn J.H."/>
            <person name="Sangsakoo G."/>
            <person name="Vanavichit A."/>
            <person name="de Mattos Luiz.A.T."/>
            <person name="Zimmer P.D."/>
            <person name="Malone G."/>
            <person name="Dellagostin O."/>
            <person name="de Oliveira A.C."/>
            <person name="Bevan M."/>
            <person name="Bancroft I."/>
            <person name="Minx P."/>
            <person name="Cordum H."/>
            <person name="Wilson R."/>
            <person name="Cheng Z."/>
            <person name="Jin W."/>
            <person name="Jiang J."/>
            <person name="Leong S.A."/>
            <person name="Iwama H."/>
            <person name="Gojobori T."/>
            <person name="Itoh T."/>
            <person name="Niimura Y."/>
            <person name="Fujii Y."/>
            <person name="Habara T."/>
            <person name="Sakai H."/>
            <person name="Sato Y."/>
            <person name="Wilson G."/>
            <person name="Kumar K."/>
            <person name="McCouch S."/>
            <person name="Juretic N."/>
            <person name="Hoen D."/>
            <person name="Wright S."/>
            <person name="Bruskiewich R."/>
            <person name="Bureau T."/>
            <person name="Miyao A."/>
            <person name="Hirochika H."/>
            <person name="Nishikawa T."/>
            <person name="Kadowaki K."/>
            <person name="Sugiura M."/>
            <person name="Burr B."/>
            <person name="Sasaki T."/>
        </authorList>
    </citation>
    <scope>NUCLEOTIDE SEQUENCE [LARGE SCALE GENOMIC DNA]</scope>
    <source>
        <strain evidence="3">cv. Nipponbare</strain>
    </source>
</reference>
<evidence type="ECO:0000313" key="2">
    <source>
        <dbReference type="EMBL" id="BAH95255.1"/>
    </source>
</evidence>
<dbReference type="SUPFAM" id="SSF53474">
    <property type="entry name" value="alpha/beta-Hydrolases"/>
    <property type="match status" value="1"/>
</dbReference>
<dbReference type="InterPro" id="IPR001563">
    <property type="entry name" value="Peptidase_S10"/>
</dbReference>
<protein>
    <submittedName>
        <fullName evidence="2">Os11g0459900 protein</fullName>
    </submittedName>
</protein>
<reference evidence="3" key="2">
    <citation type="journal article" date="2008" name="Nucleic Acids Res.">
        <title>The rice annotation project database (RAP-DB): 2008 update.</title>
        <authorList>
            <consortium name="The rice annotation project (RAP)"/>
        </authorList>
    </citation>
    <scope>GENOME REANNOTATION</scope>
    <source>
        <strain evidence="3">cv. Nipponbare</strain>
    </source>
</reference>
<dbReference type="GO" id="GO:0006508">
    <property type="term" value="P:proteolysis"/>
    <property type="evidence" value="ECO:0007669"/>
    <property type="project" value="InterPro"/>
</dbReference>
<dbReference type="Pfam" id="PF00450">
    <property type="entry name" value="Peptidase_S10"/>
    <property type="match status" value="2"/>
</dbReference>
<comment type="similarity">
    <text evidence="1">Belongs to the peptidase S10 family.</text>
</comment>
<proteinExistence type="inferred from homology"/>
<dbReference type="PANTHER" id="PTHR11802">
    <property type="entry name" value="SERINE PROTEASE FAMILY S10 SERINE CARBOXYPEPTIDASE"/>
    <property type="match status" value="1"/>
</dbReference>
<evidence type="ECO:0000313" key="3">
    <source>
        <dbReference type="Proteomes" id="UP000000763"/>
    </source>
</evidence>